<protein>
    <recommendedName>
        <fullName evidence="5">Peptidase A1 domain-containing protein</fullName>
    </recommendedName>
</protein>
<dbReference type="Proteomes" id="UP001165190">
    <property type="component" value="Unassembled WGS sequence"/>
</dbReference>
<evidence type="ECO:0000313" key="7">
    <source>
        <dbReference type="Proteomes" id="UP001165190"/>
    </source>
</evidence>
<accession>A0A9W7I9Q1</accession>
<feature type="region of interest" description="Disordered" evidence="3">
    <location>
        <begin position="89"/>
        <end position="109"/>
    </location>
</feature>
<gene>
    <name evidence="6" type="ORF">HRI_002912300</name>
</gene>
<dbReference type="InterPro" id="IPR001461">
    <property type="entry name" value="Aspartic_peptidase_A1"/>
</dbReference>
<evidence type="ECO:0000256" key="1">
    <source>
        <dbReference type="ARBA" id="ARBA00007447"/>
    </source>
</evidence>
<organism evidence="6 7">
    <name type="scientific">Hibiscus trionum</name>
    <name type="common">Flower of an hour</name>
    <dbReference type="NCBI Taxonomy" id="183268"/>
    <lineage>
        <taxon>Eukaryota</taxon>
        <taxon>Viridiplantae</taxon>
        <taxon>Streptophyta</taxon>
        <taxon>Embryophyta</taxon>
        <taxon>Tracheophyta</taxon>
        <taxon>Spermatophyta</taxon>
        <taxon>Magnoliopsida</taxon>
        <taxon>eudicotyledons</taxon>
        <taxon>Gunneridae</taxon>
        <taxon>Pentapetalae</taxon>
        <taxon>rosids</taxon>
        <taxon>malvids</taxon>
        <taxon>Malvales</taxon>
        <taxon>Malvaceae</taxon>
        <taxon>Malvoideae</taxon>
        <taxon>Hibiscus</taxon>
    </lineage>
</organism>
<reference evidence="6" key="1">
    <citation type="submission" date="2023-05" db="EMBL/GenBank/DDBJ databases">
        <title>Genome and transcriptome analyses reveal genes involved in the formation of fine ridges on petal epidermal cells in Hibiscus trionum.</title>
        <authorList>
            <person name="Koshimizu S."/>
            <person name="Masuda S."/>
            <person name="Ishii T."/>
            <person name="Shirasu K."/>
            <person name="Hoshino A."/>
            <person name="Arita M."/>
        </authorList>
    </citation>
    <scope>NUCLEOTIDE SEQUENCE</scope>
    <source>
        <strain evidence="6">Hamamatsu line</strain>
    </source>
</reference>
<keyword evidence="7" id="KW-1185">Reference proteome</keyword>
<dbReference type="InterPro" id="IPR021109">
    <property type="entry name" value="Peptidase_aspartic_dom_sf"/>
</dbReference>
<proteinExistence type="inferred from homology"/>
<dbReference type="GO" id="GO:0004190">
    <property type="term" value="F:aspartic-type endopeptidase activity"/>
    <property type="evidence" value="ECO:0007669"/>
    <property type="project" value="InterPro"/>
</dbReference>
<dbReference type="PANTHER" id="PTHR13683:SF806">
    <property type="entry name" value="EUKARYOTIC ASPARTYL PROTEASE FAMILY PROTEIN"/>
    <property type="match status" value="1"/>
</dbReference>
<feature type="domain" description="Peptidase A1" evidence="5">
    <location>
        <begin position="124"/>
        <end position="454"/>
    </location>
</feature>
<evidence type="ECO:0000256" key="4">
    <source>
        <dbReference type="SAM" id="SignalP"/>
    </source>
</evidence>
<keyword evidence="4" id="KW-0732">Signal</keyword>
<feature type="active site" evidence="2">
    <location>
        <position position="338"/>
    </location>
</feature>
<dbReference type="InterPro" id="IPR033121">
    <property type="entry name" value="PEPTIDASE_A1"/>
</dbReference>
<dbReference type="Pfam" id="PF00026">
    <property type="entry name" value="Asp"/>
    <property type="match status" value="1"/>
</dbReference>
<evidence type="ECO:0000256" key="3">
    <source>
        <dbReference type="SAM" id="MobiDB-lite"/>
    </source>
</evidence>
<dbReference type="OrthoDB" id="851051at2759"/>
<comment type="caution">
    <text evidence="6">The sequence shown here is derived from an EMBL/GenBank/DDBJ whole genome shotgun (WGS) entry which is preliminary data.</text>
</comment>
<feature type="chain" id="PRO_5040938992" description="Peptidase A1 domain-containing protein" evidence="4">
    <location>
        <begin position="27"/>
        <end position="458"/>
    </location>
</feature>
<comment type="similarity">
    <text evidence="1">Belongs to the peptidase A1 family.</text>
</comment>
<feature type="signal peptide" evidence="4">
    <location>
        <begin position="1"/>
        <end position="26"/>
    </location>
</feature>
<evidence type="ECO:0000256" key="2">
    <source>
        <dbReference type="PIRSR" id="PIRSR601461-1"/>
    </source>
</evidence>
<evidence type="ECO:0000259" key="5">
    <source>
        <dbReference type="PROSITE" id="PS51767"/>
    </source>
</evidence>
<sequence>MFGSYGLMAVGHILLCCILFLSFSKAIGYGATVVERSKSHTIPSMCSGPDKGWRVVHKYGPCSPFGLNRTAATSSHILVQDEHRVKVMNSRSLNRRSGGGKRKGEGESPTDLYLLDDSVGAGNYLVQVGFGTPAKYFNLALDTGSYTTWVRCQRCTGSSCPTQHDESLYYPSSSSTSSNAPCWPLCSFTQNYMDDSFSVGFFVADTVSIEHEDEIPGFVFLCADKETGDFGKADGILGLALGGTSDFGGYSLTSQTATTFGNVFCHCLPSSDNSMGYVYFGDQKARDKCPFSGSYGYTPLVTGSDPSLYFVNLIAITIGQTRVEIPSDGSSSQEAFIDSGTVITRLPSSVYSALRSEFQELMSEYPTALPDKVLDTCYNLEGYDDPEIPMVLHFDNLDLSLGQAAVTWKGSGRSQVCLAFAEKKNEGDLTIIGNHQQQNLNILYNIPDQRVEIGPGSC</sequence>
<dbReference type="SUPFAM" id="SSF50630">
    <property type="entry name" value="Acid proteases"/>
    <property type="match status" value="1"/>
</dbReference>
<dbReference type="Gene3D" id="2.40.70.10">
    <property type="entry name" value="Acid Proteases"/>
    <property type="match status" value="2"/>
</dbReference>
<feature type="active site" evidence="2">
    <location>
        <position position="142"/>
    </location>
</feature>
<dbReference type="AlphaFoldDB" id="A0A9W7I9Q1"/>
<dbReference type="PROSITE" id="PS51767">
    <property type="entry name" value="PEPTIDASE_A1"/>
    <property type="match status" value="1"/>
</dbReference>
<dbReference type="GO" id="GO:0006508">
    <property type="term" value="P:proteolysis"/>
    <property type="evidence" value="ECO:0007669"/>
    <property type="project" value="InterPro"/>
</dbReference>
<name>A0A9W7I9Q1_HIBTR</name>
<evidence type="ECO:0000313" key="6">
    <source>
        <dbReference type="EMBL" id="GMI92430.1"/>
    </source>
</evidence>
<dbReference type="EMBL" id="BSYR01000024">
    <property type="protein sequence ID" value="GMI92430.1"/>
    <property type="molecule type" value="Genomic_DNA"/>
</dbReference>
<dbReference type="PANTHER" id="PTHR13683">
    <property type="entry name" value="ASPARTYL PROTEASES"/>
    <property type="match status" value="1"/>
</dbReference>